<reference evidence="4" key="2">
    <citation type="submission" date="2025-08" db="UniProtKB">
        <authorList>
            <consortium name="Ensembl"/>
        </authorList>
    </citation>
    <scope>IDENTIFICATION</scope>
</reference>
<dbReference type="InterPro" id="IPR035979">
    <property type="entry name" value="RBD_domain_sf"/>
</dbReference>
<evidence type="ECO:0000256" key="2">
    <source>
        <dbReference type="PROSITE-ProRule" id="PRU00176"/>
    </source>
</evidence>
<dbReference type="GeneTree" id="ENSGT00940000154431"/>
<name>A0A670HL09_PODMU</name>
<dbReference type="FunFam" id="3.30.70.330:FF:000108">
    <property type="entry name" value="Heterogeneous nuclear ribonucleoproteins A2/B1"/>
    <property type="match status" value="1"/>
</dbReference>
<dbReference type="GO" id="GO:0003730">
    <property type="term" value="F:mRNA 3'-UTR binding"/>
    <property type="evidence" value="ECO:0007669"/>
    <property type="project" value="TreeGrafter"/>
</dbReference>
<dbReference type="OMA" id="HNILHYI"/>
<evidence type="ECO:0000313" key="4">
    <source>
        <dbReference type="Ensembl" id="ENSPMRP00000000308.1"/>
    </source>
</evidence>
<dbReference type="SMART" id="SM00360">
    <property type="entry name" value="RRM"/>
    <property type="match status" value="1"/>
</dbReference>
<reference evidence="4" key="3">
    <citation type="submission" date="2025-09" db="UniProtKB">
        <authorList>
            <consortium name="Ensembl"/>
        </authorList>
    </citation>
    <scope>IDENTIFICATION</scope>
</reference>
<dbReference type="GO" id="GO:0051028">
    <property type="term" value="P:mRNA transport"/>
    <property type="evidence" value="ECO:0007669"/>
    <property type="project" value="TreeGrafter"/>
</dbReference>
<dbReference type="GO" id="GO:0043047">
    <property type="term" value="F:single-stranded telomeric DNA binding"/>
    <property type="evidence" value="ECO:0007669"/>
    <property type="project" value="TreeGrafter"/>
</dbReference>
<dbReference type="Ensembl" id="ENSPMRT00000000327.1">
    <property type="protein sequence ID" value="ENSPMRP00000000308.1"/>
    <property type="gene ID" value="ENSPMRG00000000229.1"/>
</dbReference>
<dbReference type="InterPro" id="IPR012677">
    <property type="entry name" value="Nucleotide-bd_a/b_plait_sf"/>
</dbReference>
<dbReference type="PROSITE" id="PS50102">
    <property type="entry name" value="RRM"/>
    <property type="match status" value="1"/>
</dbReference>
<dbReference type="AlphaFoldDB" id="A0A670HL09"/>
<keyword evidence="5" id="KW-1185">Reference proteome</keyword>
<dbReference type="PANTHER" id="PTHR48026">
    <property type="entry name" value="HOMOLOGOUS TO DROSOPHILA SQD (SQUID) PROTEIN"/>
    <property type="match status" value="1"/>
</dbReference>
<evidence type="ECO:0000259" key="3">
    <source>
        <dbReference type="PROSITE" id="PS50102"/>
    </source>
</evidence>
<dbReference type="SUPFAM" id="SSF54928">
    <property type="entry name" value="RNA-binding domain, RBD"/>
    <property type="match status" value="1"/>
</dbReference>
<dbReference type="Proteomes" id="UP000472272">
    <property type="component" value="Chromosome 1"/>
</dbReference>
<protein>
    <recommendedName>
        <fullName evidence="3">RRM domain-containing protein</fullName>
    </recommendedName>
</protein>
<dbReference type="Gene3D" id="3.30.70.330">
    <property type="match status" value="1"/>
</dbReference>
<evidence type="ECO:0000256" key="1">
    <source>
        <dbReference type="ARBA" id="ARBA00022884"/>
    </source>
</evidence>
<organism evidence="4 5">
    <name type="scientific">Podarcis muralis</name>
    <name type="common">Wall lizard</name>
    <name type="synonym">Lacerta muralis</name>
    <dbReference type="NCBI Taxonomy" id="64176"/>
    <lineage>
        <taxon>Eukaryota</taxon>
        <taxon>Metazoa</taxon>
        <taxon>Chordata</taxon>
        <taxon>Craniata</taxon>
        <taxon>Vertebrata</taxon>
        <taxon>Euteleostomi</taxon>
        <taxon>Lepidosauria</taxon>
        <taxon>Squamata</taxon>
        <taxon>Bifurcata</taxon>
        <taxon>Unidentata</taxon>
        <taxon>Episquamata</taxon>
        <taxon>Laterata</taxon>
        <taxon>Lacertibaenia</taxon>
        <taxon>Lacertidae</taxon>
        <taxon>Podarcis</taxon>
    </lineage>
</organism>
<evidence type="ECO:0000313" key="5">
    <source>
        <dbReference type="Proteomes" id="UP000472272"/>
    </source>
</evidence>
<dbReference type="InterPro" id="IPR000504">
    <property type="entry name" value="RRM_dom"/>
</dbReference>
<dbReference type="GO" id="GO:0071013">
    <property type="term" value="C:catalytic step 2 spliceosome"/>
    <property type="evidence" value="ECO:0007669"/>
    <property type="project" value="TreeGrafter"/>
</dbReference>
<accession>A0A670HL09</accession>
<dbReference type="PANTHER" id="PTHR48026:SF13">
    <property type="entry name" value="HETEROGENEOUS NUCLEAR RIBONUCLEOPROTEINS A2_B1"/>
    <property type="match status" value="1"/>
</dbReference>
<keyword evidence="1 2" id="KW-0694">RNA-binding</keyword>
<sequence length="174" mass="19573">MAEVDAAMAARPHSIEARVVELKRAAAREEFGKPGAHVTVEKLFVGGIKEDTEEHHLKDYFSEYGKIDIIEIITDRQSGKKRGLGFVTFDDHDPVDKIALQKYNTINSHNILHYIVPRKIKYPEKYGLRMSSHTFLVGAFCGTTCSTPAPWEPPAGWPGLTPCDSHWRFPPKLS</sequence>
<proteinExistence type="predicted"/>
<reference evidence="4 5" key="1">
    <citation type="journal article" date="2019" name="Proc. Natl. Acad. Sci. U.S.A.">
        <title>Regulatory changes in pterin and carotenoid genes underlie balanced color polymorphisms in the wall lizard.</title>
        <authorList>
            <person name="Andrade P."/>
            <person name="Pinho C."/>
            <person name="Perez I de Lanuza G."/>
            <person name="Afonso S."/>
            <person name="Brejcha J."/>
            <person name="Rubin C.J."/>
            <person name="Wallerman O."/>
            <person name="Pereira P."/>
            <person name="Sabatino S.J."/>
            <person name="Bellati A."/>
            <person name="Pellitteri-Rosa D."/>
            <person name="Bosakova Z."/>
            <person name="Bunikis I."/>
            <person name="Carretero M.A."/>
            <person name="Feiner N."/>
            <person name="Marsik P."/>
            <person name="Pauperio F."/>
            <person name="Salvi D."/>
            <person name="Soler L."/>
            <person name="While G.M."/>
            <person name="Uller T."/>
            <person name="Font E."/>
            <person name="Andersson L."/>
            <person name="Carneiro M."/>
        </authorList>
    </citation>
    <scope>NUCLEOTIDE SEQUENCE</scope>
</reference>
<dbReference type="GO" id="GO:0000398">
    <property type="term" value="P:mRNA splicing, via spliceosome"/>
    <property type="evidence" value="ECO:0007669"/>
    <property type="project" value="TreeGrafter"/>
</dbReference>
<dbReference type="Pfam" id="PF00076">
    <property type="entry name" value="RRM_1"/>
    <property type="match status" value="1"/>
</dbReference>
<feature type="domain" description="RRM" evidence="3">
    <location>
        <begin position="41"/>
        <end position="121"/>
    </location>
</feature>